<protein>
    <submittedName>
        <fullName evidence="2">Uncharacterized protein</fullName>
    </submittedName>
</protein>
<sequence>MPLVTSPFRVGGHAARGVLTGRSPLHGTALAAALADIDTVFNGFAGPGETGRERCFRPEETAYPRTPYTRVPLDVLRRFFFETPGHFDDHAAVVRRPLPQTAHALVDGAPEGVGRAVPGLARVAWRAWPPRQTATVETFVHAWWQDVLTTPGTPYPVYDVFEICARILSTITPLLDLWQPGPVADAHLAVCADHWNHEYIRDEAPFLCWDGADESAVVARHQAWLAEHAPARLPACVPPATRPRHPRRPTGPALRRTLGTPVPVRPLRHRLRAGRGGRKTGGAASPAHPRRSLGSQRRIRPTRAAVRAWRTPAPRA</sequence>
<feature type="region of interest" description="Disordered" evidence="1">
    <location>
        <begin position="235"/>
        <end position="316"/>
    </location>
</feature>
<feature type="compositionally biased region" description="Basic residues" evidence="1">
    <location>
        <begin position="266"/>
        <end position="278"/>
    </location>
</feature>
<dbReference type="Proteomes" id="UP001056374">
    <property type="component" value="Chromosome"/>
</dbReference>
<dbReference type="RefSeq" id="WP_252553392.1">
    <property type="nucleotide sequence ID" value="NZ_CP099468.1"/>
</dbReference>
<organism evidence="2 3">
    <name type="scientific">Streptomyces phaeoluteigriseus</name>
    <dbReference type="NCBI Taxonomy" id="114686"/>
    <lineage>
        <taxon>Bacteria</taxon>
        <taxon>Bacillati</taxon>
        <taxon>Actinomycetota</taxon>
        <taxon>Actinomycetes</taxon>
        <taxon>Kitasatosporales</taxon>
        <taxon>Streptomycetaceae</taxon>
        <taxon>Streptomyces</taxon>
        <taxon>Streptomyces aurantiacus group</taxon>
    </lineage>
</organism>
<evidence type="ECO:0000313" key="3">
    <source>
        <dbReference type="Proteomes" id="UP001056374"/>
    </source>
</evidence>
<reference evidence="2" key="1">
    <citation type="submission" date="2022-06" db="EMBL/GenBank/DDBJ databases">
        <title>Complete genome sequence of soil microorganisms Streptomyces sp. Qhu-M197 isolated from Alpine meadows habitats on the Tibetan Plateau.</title>
        <authorList>
            <person name="Zhang B."/>
            <person name="Xiang X."/>
            <person name="Fan J."/>
        </authorList>
    </citation>
    <scope>NUCLEOTIDE SEQUENCE</scope>
    <source>
        <strain evidence="2">Qhu-M197</strain>
    </source>
</reference>
<keyword evidence="3" id="KW-1185">Reference proteome</keyword>
<gene>
    <name evidence="2" type="ORF">NFX46_29040</name>
</gene>
<name>A0ABY4ZEN3_9ACTN</name>
<accession>A0ABY4ZEN3</accession>
<evidence type="ECO:0000256" key="1">
    <source>
        <dbReference type="SAM" id="MobiDB-lite"/>
    </source>
</evidence>
<proteinExistence type="predicted"/>
<dbReference type="EMBL" id="CP099468">
    <property type="protein sequence ID" value="USQ87406.1"/>
    <property type="molecule type" value="Genomic_DNA"/>
</dbReference>
<evidence type="ECO:0000313" key="2">
    <source>
        <dbReference type="EMBL" id="USQ87406.1"/>
    </source>
</evidence>